<feature type="signal peptide" evidence="1">
    <location>
        <begin position="1"/>
        <end position="21"/>
    </location>
</feature>
<gene>
    <name evidence="2" type="ORF">HBJ55_13435</name>
</gene>
<reference evidence="2 3" key="1">
    <citation type="submission" date="2020-03" db="EMBL/GenBank/DDBJ databases">
        <title>Identification of Halomonas strains.</title>
        <authorList>
            <person name="Xiao Z."/>
            <person name="Dong F."/>
            <person name="Wang Z."/>
            <person name="Zhao J.-Y."/>
        </authorList>
    </citation>
    <scope>NUCLEOTIDE SEQUENCE [LARGE SCALE GENOMIC DNA]</scope>
    <source>
        <strain evidence="2 3">DX6</strain>
    </source>
</reference>
<evidence type="ECO:0000313" key="2">
    <source>
        <dbReference type="EMBL" id="NIC06431.1"/>
    </source>
</evidence>
<keyword evidence="3" id="KW-1185">Reference proteome</keyword>
<dbReference type="Proteomes" id="UP001318321">
    <property type="component" value="Unassembled WGS sequence"/>
</dbReference>
<comment type="caution">
    <text evidence="2">The sequence shown here is derived from an EMBL/GenBank/DDBJ whole genome shotgun (WGS) entry which is preliminary data.</text>
</comment>
<accession>A0ABX0PTE8</accession>
<dbReference type="RefSeq" id="WP_167115683.1">
    <property type="nucleotide sequence ID" value="NZ_JAAQTO010000035.1"/>
</dbReference>
<protein>
    <submittedName>
        <fullName evidence="2">Uncharacterized protein</fullName>
    </submittedName>
</protein>
<organism evidence="2 3">
    <name type="scientific">Billgrantia bachuensis</name>
    <dbReference type="NCBI Taxonomy" id="2717286"/>
    <lineage>
        <taxon>Bacteria</taxon>
        <taxon>Pseudomonadati</taxon>
        <taxon>Pseudomonadota</taxon>
        <taxon>Gammaproteobacteria</taxon>
        <taxon>Oceanospirillales</taxon>
        <taxon>Halomonadaceae</taxon>
        <taxon>Billgrantia</taxon>
    </lineage>
</organism>
<feature type="chain" id="PRO_5047111193" evidence="1">
    <location>
        <begin position="22"/>
        <end position="178"/>
    </location>
</feature>
<evidence type="ECO:0000256" key="1">
    <source>
        <dbReference type="SAM" id="SignalP"/>
    </source>
</evidence>
<dbReference type="EMBL" id="JAAQTO010000035">
    <property type="protein sequence ID" value="NIC06431.1"/>
    <property type="molecule type" value="Genomic_DNA"/>
</dbReference>
<evidence type="ECO:0000313" key="3">
    <source>
        <dbReference type="Proteomes" id="UP001318321"/>
    </source>
</evidence>
<proteinExistence type="predicted"/>
<sequence length="178" mass="20027">MQASAWLGGSLAALAFTTALAAEGPAGYRSAEFGMTYEEVMTELDRDAAVVNLAGFETEEGDRLIDGELQDEGAPQTDLRYVFPAGDDALALVVTFHPDVAERERVIERLVANHSEPWEEEMAAWWFEQLQGEMPETPQSLMVWGGDGDEADHRGRFVRLWTFEDYLSVEYLDTQRFR</sequence>
<keyword evidence="1" id="KW-0732">Signal</keyword>
<name>A0ABX0PTE8_9GAMM</name>